<feature type="domain" description="Tail specific protease" evidence="2">
    <location>
        <begin position="192"/>
        <end position="410"/>
    </location>
</feature>
<keyword evidence="3" id="KW-0378">Hydrolase</keyword>
<feature type="signal peptide" evidence="1">
    <location>
        <begin position="1"/>
        <end position="21"/>
    </location>
</feature>
<dbReference type="Gene3D" id="3.30.750.170">
    <property type="match status" value="1"/>
</dbReference>
<evidence type="ECO:0000313" key="3">
    <source>
        <dbReference type="EMBL" id="CAL2104726.1"/>
    </source>
</evidence>
<organism evidence="3 4">
    <name type="scientific">Tenacibaculum vairaonense</name>
    <dbReference type="NCBI Taxonomy" id="3137860"/>
    <lineage>
        <taxon>Bacteria</taxon>
        <taxon>Pseudomonadati</taxon>
        <taxon>Bacteroidota</taxon>
        <taxon>Flavobacteriia</taxon>
        <taxon>Flavobacteriales</taxon>
        <taxon>Flavobacteriaceae</taxon>
        <taxon>Tenacibaculum</taxon>
    </lineage>
</organism>
<dbReference type="SUPFAM" id="SSF52096">
    <property type="entry name" value="ClpP/crotonase"/>
    <property type="match status" value="1"/>
</dbReference>
<feature type="chain" id="PRO_5047435600" evidence="1">
    <location>
        <begin position="22"/>
        <end position="472"/>
    </location>
</feature>
<dbReference type="Proteomes" id="UP001497602">
    <property type="component" value="Unassembled WGS sequence"/>
</dbReference>
<dbReference type="PANTHER" id="PTHR32060">
    <property type="entry name" value="TAIL-SPECIFIC PROTEASE"/>
    <property type="match status" value="1"/>
</dbReference>
<protein>
    <submittedName>
        <fullName evidence="3">Carboxyl-terminal processing protease</fullName>
        <ecNumber evidence="3">3.4.21.102</ecNumber>
    </submittedName>
</protein>
<sequence length="472" mass="53120">MKKHFLLYLLSIALLLNSCSKDNNSLQGDVNTQINSFIWKGLNNYYLWQSSVPDLSDRKFSTTQQLNNFLNDFNDPNNLFESLLYQKETVDKWSWIVDDYIALEQALQGTTKTTGMEFIILNYINDDSKAFGIVTYVLPNTDAATKGVKRGMIFTEVNGTQITKQNKNKLLYSSNQSYTIRLADYNSGNPITNSTTFNLTKNSFTENPIHIAKTINDNGKKIGYLMYNSFTSNFDTQLNQTFAQFKTDAVTDLIIDLRYNPGGAVSTAINLASMVTGQFTGDVFAKERWNEKYMRVVDPNSLINTFPNKIDTEAINSLNLTNIYFITTDNSASASELIINGLKPHINVKTVGTKTSGKYVGSVTLYDSPNLGREGANPNHKWAMQPIVLEIVNKNNFNDKDGIEPDVELKENYGNLGILGDINEPLLKRTLEFINTGSKSIHYKQSHIIEHTTIGSSKSNNPTYNNMYVDLN</sequence>
<dbReference type="InterPro" id="IPR029045">
    <property type="entry name" value="ClpP/crotonase-like_dom_sf"/>
</dbReference>
<dbReference type="InterPro" id="IPR005151">
    <property type="entry name" value="Tail-specific_protease"/>
</dbReference>
<evidence type="ECO:0000313" key="4">
    <source>
        <dbReference type="Proteomes" id="UP001497602"/>
    </source>
</evidence>
<dbReference type="PANTHER" id="PTHR32060:SF30">
    <property type="entry name" value="CARBOXY-TERMINAL PROCESSING PROTEASE CTPA"/>
    <property type="match status" value="1"/>
</dbReference>
<dbReference type="InterPro" id="IPR036034">
    <property type="entry name" value="PDZ_sf"/>
</dbReference>
<dbReference type="Pfam" id="PF03572">
    <property type="entry name" value="Peptidase_S41"/>
    <property type="match status" value="1"/>
</dbReference>
<evidence type="ECO:0000256" key="1">
    <source>
        <dbReference type="SAM" id="SignalP"/>
    </source>
</evidence>
<dbReference type="GO" id="GO:0004252">
    <property type="term" value="F:serine-type endopeptidase activity"/>
    <property type="evidence" value="ECO:0007669"/>
    <property type="project" value="UniProtKB-EC"/>
</dbReference>
<keyword evidence="4" id="KW-1185">Reference proteome</keyword>
<name>A0ABP1F527_9FLAO</name>
<dbReference type="EC" id="3.4.21.102" evidence="3"/>
<dbReference type="Pfam" id="PF18294">
    <property type="entry name" value="Pept_S41_N"/>
    <property type="match status" value="1"/>
</dbReference>
<comment type="caution">
    <text evidence="3">The sequence shown here is derived from an EMBL/GenBank/DDBJ whole genome shotgun (WGS) entry which is preliminary data.</text>
</comment>
<dbReference type="CDD" id="cd07561">
    <property type="entry name" value="Peptidase_S41_CPP_like"/>
    <property type="match status" value="1"/>
</dbReference>
<reference evidence="3 4" key="1">
    <citation type="submission" date="2024-05" db="EMBL/GenBank/DDBJ databases">
        <authorList>
            <person name="Duchaud E."/>
        </authorList>
    </citation>
    <scope>NUCLEOTIDE SEQUENCE [LARGE SCALE GENOMIC DNA]</scope>
    <source>
        <strain evidence="3">Ena-SAMPLE-TAB-13-05-2024-13:56:06:370-140305</strain>
    </source>
</reference>
<accession>A0ABP1F527</accession>
<evidence type="ECO:0000259" key="2">
    <source>
        <dbReference type="SMART" id="SM00245"/>
    </source>
</evidence>
<dbReference type="Gene3D" id="3.90.226.10">
    <property type="entry name" value="2-enoyl-CoA Hydratase, Chain A, domain 1"/>
    <property type="match status" value="1"/>
</dbReference>
<dbReference type="InterPro" id="IPR041613">
    <property type="entry name" value="Pept_S41_N"/>
</dbReference>
<dbReference type="Gene3D" id="2.30.42.10">
    <property type="match status" value="1"/>
</dbReference>
<keyword evidence="3" id="KW-0645">Protease</keyword>
<dbReference type="GO" id="GO:0006508">
    <property type="term" value="P:proteolysis"/>
    <property type="evidence" value="ECO:0007669"/>
    <property type="project" value="UniProtKB-KW"/>
</dbReference>
<dbReference type="SMART" id="SM00245">
    <property type="entry name" value="TSPc"/>
    <property type="match status" value="1"/>
</dbReference>
<dbReference type="EMBL" id="CAXJRC010000001">
    <property type="protein sequence ID" value="CAL2104726.1"/>
    <property type="molecule type" value="Genomic_DNA"/>
</dbReference>
<gene>
    <name evidence="3" type="ORF">T190115A13A_100014</name>
</gene>
<dbReference type="RefSeq" id="WP_348736378.1">
    <property type="nucleotide sequence ID" value="NZ_CAXJRC010000001.1"/>
</dbReference>
<keyword evidence="1" id="KW-0732">Signal</keyword>
<proteinExistence type="predicted"/>